<gene>
    <name evidence="14" type="ORF">DFP76_105378</name>
</gene>
<comment type="cofactor">
    <cofactor evidence="1">
        <name>heme</name>
        <dbReference type="ChEBI" id="CHEBI:30413"/>
    </cofactor>
</comment>
<evidence type="ECO:0000256" key="8">
    <source>
        <dbReference type="ARBA" id="ARBA00022723"/>
    </source>
</evidence>
<reference evidence="14 15" key="1">
    <citation type="submission" date="2018-06" db="EMBL/GenBank/DDBJ databases">
        <title>Genomic Encyclopedia of Type Strains, Phase III (KMG-III): the genomes of soil and plant-associated and newly described type strains.</title>
        <authorList>
            <person name="Whitman W."/>
        </authorList>
    </citation>
    <scope>NUCLEOTIDE SEQUENCE [LARGE SCALE GENOMIC DNA]</scope>
    <source>
        <strain evidence="14 15">CECT 7732</strain>
    </source>
</reference>
<keyword evidence="8" id="KW-0479">Metal-binding</keyword>
<dbReference type="GO" id="GO:0046872">
    <property type="term" value="F:metal ion binding"/>
    <property type="evidence" value="ECO:0007669"/>
    <property type="project" value="UniProtKB-KW"/>
</dbReference>
<feature type="transmembrane region" description="Helical" evidence="13">
    <location>
        <begin position="65"/>
        <end position="83"/>
    </location>
</feature>
<evidence type="ECO:0000313" key="15">
    <source>
        <dbReference type="Proteomes" id="UP000252086"/>
    </source>
</evidence>
<dbReference type="Gene3D" id="1.20.1300.10">
    <property type="entry name" value="Fumarate reductase/succinate dehydrogenase, transmembrane subunit"/>
    <property type="match status" value="1"/>
</dbReference>
<feature type="transmembrane region" description="Helical" evidence="13">
    <location>
        <begin position="21"/>
        <end position="45"/>
    </location>
</feature>
<feature type="transmembrane region" description="Helical" evidence="13">
    <location>
        <begin position="104"/>
        <end position="125"/>
    </location>
</feature>
<comment type="subunit">
    <text evidence="12">Part of an enzyme complex containing four subunits: a flavoprotein, an iron-sulfur protein, plus two membrane-anchoring proteins, SdhC and SdhD. The complex can form homotrimers.</text>
</comment>
<dbReference type="OrthoDB" id="9799441at2"/>
<name>A0A366CYL3_9GAMM</name>
<dbReference type="CDD" id="cd03499">
    <property type="entry name" value="SQR_TypeC_SdhC"/>
    <property type="match status" value="1"/>
</dbReference>
<evidence type="ECO:0000256" key="7">
    <source>
        <dbReference type="ARBA" id="ARBA00022692"/>
    </source>
</evidence>
<keyword evidence="11 13" id="KW-0472">Membrane</keyword>
<keyword evidence="7 13" id="KW-0812">Transmembrane</keyword>
<keyword evidence="10" id="KW-0408">Iron</keyword>
<evidence type="ECO:0000256" key="9">
    <source>
        <dbReference type="ARBA" id="ARBA00022989"/>
    </source>
</evidence>
<keyword evidence="9 13" id="KW-1133">Transmembrane helix</keyword>
<proteinExistence type="inferred from homology"/>
<comment type="similarity">
    <text evidence="4">Belongs to the cytochrome b560 family.</text>
</comment>
<dbReference type="Pfam" id="PF01127">
    <property type="entry name" value="Sdh_cyt"/>
    <property type="match status" value="1"/>
</dbReference>
<dbReference type="SUPFAM" id="SSF81343">
    <property type="entry name" value="Fumarate reductase respiratory complex transmembrane subunits"/>
    <property type="match status" value="1"/>
</dbReference>
<dbReference type="GO" id="GO:0005886">
    <property type="term" value="C:plasma membrane"/>
    <property type="evidence" value="ECO:0007669"/>
    <property type="project" value="TreeGrafter"/>
</dbReference>
<evidence type="ECO:0000256" key="10">
    <source>
        <dbReference type="ARBA" id="ARBA00023004"/>
    </source>
</evidence>
<evidence type="ECO:0000256" key="12">
    <source>
        <dbReference type="ARBA" id="ARBA00025912"/>
    </source>
</evidence>
<evidence type="ECO:0000256" key="2">
    <source>
        <dbReference type="ARBA" id="ARBA00004050"/>
    </source>
</evidence>
<evidence type="ECO:0000256" key="11">
    <source>
        <dbReference type="ARBA" id="ARBA00023136"/>
    </source>
</evidence>
<comment type="caution">
    <text evidence="14">The sequence shown here is derived from an EMBL/GenBank/DDBJ whole genome shotgun (WGS) entry which is preliminary data.</text>
</comment>
<evidence type="ECO:0000256" key="3">
    <source>
        <dbReference type="ARBA" id="ARBA00004141"/>
    </source>
</evidence>
<dbReference type="NCBIfam" id="TIGR02970">
    <property type="entry name" value="succ_dehyd_cytB"/>
    <property type="match status" value="1"/>
</dbReference>
<dbReference type="RefSeq" id="WP_113874844.1">
    <property type="nucleotide sequence ID" value="NZ_QNRF01000005.1"/>
</dbReference>
<comment type="function">
    <text evidence="2">Membrane-anchoring subunit of succinate dehydrogenase (SDH).</text>
</comment>
<sequence>MSKARPINLDLKTIRLPITAIASILHRISAVIIWVGLGMSLTAGYFSLQSDDRFNSIFNYMTDNFIGQFVVWGMLTALGYYVVATIKHIIQDFGHFEELESGMFVSKLAIAVGIVLSILSGVWVWL</sequence>
<keyword evidence="6" id="KW-0349">Heme</keyword>
<dbReference type="EMBL" id="QNRF01000005">
    <property type="protein sequence ID" value="RBO82903.1"/>
    <property type="molecule type" value="Genomic_DNA"/>
</dbReference>
<dbReference type="InterPro" id="IPR014314">
    <property type="entry name" value="Succ_DH_cytb556"/>
</dbReference>
<keyword evidence="15" id="KW-1185">Reference proteome</keyword>
<dbReference type="PANTHER" id="PTHR10978:SF5">
    <property type="entry name" value="SUCCINATE DEHYDROGENASE CYTOCHROME B560 SUBUNIT, MITOCHONDRIAL"/>
    <property type="match status" value="1"/>
</dbReference>
<organism evidence="14 15">
    <name type="scientific">Marinomonas aquiplantarum</name>
    <dbReference type="NCBI Taxonomy" id="491951"/>
    <lineage>
        <taxon>Bacteria</taxon>
        <taxon>Pseudomonadati</taxon>
        <taxon>Pseudomonadota</taxon>
        <taxon>Gammaproteobacteria</taxon>
        <taxon>Oceanospirillales</taxon>
        <taxon>Oceanospirillaceae</taxon>
        <taxon>Marinomonas</taxon>
    </lineage>
</organism>
<dbReference type="GO" id="GO:0009055">
    <property type="term" value="F:electron transfer activity"/>
    <property type="evidence" value="ECO:0007669"/>
    <property type="project" value="InterPro"/>
</dbReference>
<evidence type="ECO:0000256" key="4">
    <source>
        <dbReference type="ARBA" id="ARBA00007244"/>
    </source>
</evidence>
<dbReference type="PIRSF" id="PIRSF000178">
    <property type="entry name" value="SDH_cyt_b560"/>
    <property type="match status" value="1"/>
</dbReference>
<comment type="subcellular location">
    <subcellularLocation>
        <location evidence="3">Membrane</location>
        <topology evidence="3">Multi-pass membrane protein</topology>
    </subcellularLocation>
</comment>
<dbReference type="PANTHER" id="PTHR10978">
    <property type="entry name" value="SUCCINATE DEHYDROGENASE CYTOCHROME B560 SUBUNIT"/>
    <property type="match status" value="1"/>
</dbReference>
<evidence type="ECO:0000313" key="14">
    <source>
        <dbReference type="EMBL" id="RBO82903.1"/>
    </source>
</evidence>
<dbReference type="InterPro" id="IPR000701">
    <property type="entry name" value="SuccDH_FuR_B_TM-su"/>
</dbReference>
<evidence type="ECO:0000256" key="5">
    <source>
        <dbReference type="ARBA" id="ARBA00020076"/>
    </source>
</evidence>
<accession>A0A366CYL3</accession>
<dbReference type="InterPro" id="IPR018495">
    <property type="entry name" value="Succ_DH_cyt_bsu_CS"/>
</dbReference>
<evidence type="ECO:0000256" key="6">
    <source>
        <dbReference type="ARBA" id="ARBA00022617"/>
    </source>
</evidence>
<dbReference type="AlphaFoldDB" id="A0A366CYL3"/>
<evidence type="ECO:0000256" key="13">
    <source>
        <dbReference type="SAM" id="Phobius"/>
    </source>
</evidence>
<evidence type="ECO:0000256" key="1">
    <source>
        <dbReference type="ARBA" id="ARBA00001971"/>
    </source>
</evidence>
<dbReference type="Proteomes" id="UP000252086">
    <property type="component" value="Unassembled WGS sequence"/>
</dbReference>
<protein>
    <recommendedName>
        <fullName evidence="5">Succinate dehydrogenase cytochrome b556 subunit</fullName>
    </recommendedName>
</protein>
<dbReference type="GO" id="GO:0006099">
    <property type="term" value="P:tricarboxylic acid cycle"/>
    <property type="evidence" value="ECO:0007669"/>
    <property type="project" value="InterPro"/>
</dbReference>
<dbReference type="InterPro" id="IPR034804">
    <property type="entry name" value="SQR/QFR_C/D"/>
</dbReference>
<dbReference type="PROSITE" id="PS01000">
    <property type="entry name" value="SDH_CYT_1"/>
    <property type="match status" value="1"/>
</dbReference>